<dbReference type="AlphaFoldDB" id="A0AAE3D8Q4"/>
<evidence type="ECO:0000256" key="7">
    <source>
        <dbReference type="ARBA" id="ARBA00023002"/>
    </source>
</evidence>
<keyword evidence="8" id="KW-0862">Zinc</keyword>
<keyword evidence="8" id="KW-0479">Metal-binding</keyword>
<reference evidence="10 11" key="1">
    <citation type="submission" date="2021-10" db="EMBL/GenBank/DDBJ databases">
        <title>Anaerobic single-cell dispensing facilitates the cultivation of human gut bacteria.</title>
        <authorList>
            <person name="Afrizal A."/>
        </authorList>
    </citation>
    <scope>NUCLEOTIDE SEQUENCE [LARGE SCALE GENOMIC DNA]</scope>
    <source>
        <strain evidence="10 11">CLA-AA-H273</strain>
    </source>
</reference>
<keyword evidence="7 10" id="KW-0560">Oxidoreductase</keyword>
<dbReference type="Proteomes" id="UP001197795">
    <property type="component" value="Unassembled WGS sequence"/>
</dbReference>
<dbReference type="Gene3D" id="3.20.20.220">
    <property type="match status" value="1"/>
</dbReference>
<evidence type="ECO:0000256" key="2">
    <source>
        <dbReference type="ARBA" id="ARBA00004777"/>
    </source>
</evidence>
<keyword evidence="4" id="KW-0285">Flavoprotein</keyword>
<dbReference type="EMBL" id="JAJEPV010000025">
    <property type="protein sequence ID" value="MCC2120090.1"/>
    <property type="molecule type" value="Genomic_DNA"/>
</dbReference>
<organism evidence="10 11">
    <name type="scientific">Waltera acetigignens</name>
    <dbReference type="NCBI Taxonomy" id="2981769"/>
    <lineage>
        <taxon>Bacteria</taxon>
        <taxon>Bacillati</taxon>
        <taxon>Bacillota</taxon>
        <taxon>Clostridia</taxon>
        <taxon>Lachnospirales</taxon>
        <taxon>Lachnospiraceae</taxon>
        <taxon>Waltera</taxon>
    </lineage>
</organism>
<dbReference type="GO" id="GO:0006555">
    <property type="term" value="P:methionine metabolic process"/>
    <property type="evidence" value="ECO:0007669"/>
    <property type="project" value="InterPro"/>
</dbReference>
<dbReference type="PANTHER" id="PTHR11103:SF18">
    <property type="entry name" value="SLR1189 PROTEIN"/>
    <property type="match status" value="1"/>
</dbReference>
<keyword evidence="11" id="KW-1185">Reference proteome</keyword>
<evidence type="ECO:0000313" key="11">
    <source>
        <dbReference type="Proteomes" id="UP001197795"/>
    </source>
</evidence>
<sequence>MGNTKYTKEQIRERIQQKKILFDGAFGTYYGGKYDTRQLPELANLEAPERVKEIHREYLEAGAQILRTNTFAANSFCMDIPREQIGETLRSGLRLAREAVAEWRDTTGETKEIYIAADIGQIPGEAMAQKDALSREYEEICNIFLEEGADFFVFETFSEMEELLPAIKMIGEQAFITVQFSVNQFGYSNAGLSARKLLQRAGEAKEIDAVGFNCGVGPSHMHRILQILEKPEGKLLTALPNAGYPQMVTGRMLFTGDNKDYFVDRMQQMTALGVDMAGGCCGTTPEYIAELAGKLDLTQYPQAKKDTEPEKQQAPKEDRSFYHTKEAEGRNRKLIAVELAPPMGIDDEKLMDAAHLLQKSGVDVLTFPDSPSGRTRADSILMAEKVARETGMCVMPHICCRDKNAIAMRSQLLGAYINGIQNFLVITGDPIPSMVRTTVKSVFNFDSVGLMQILADMNEEQFTQAPASYGGAINQGRRNLEVEIGRVKKKMAAGATFFLTQPISTQESADRVRRIKEETGARILCGIMPFVSLKNATFMKNEMAGIDVTDEVLARYRADMTREEGEQAGVQLAKEVIVMTEDFADGYYFSFPFNRVTMLEKILN</sequence>
<proteinExistence type="predicted"/>
<evidence type="ECO:0000256" key="8">
    <source>
        <dbReference type="PROSITE-ProRule" id="PRU00333"/>
    </source>
</evidence>
<dbReference type="SUPFAM" id="SSF51730">
    <property type="entry name" value="FAD-linked oxidoreductase"/>
    <property type="match status" value="1"/>
</dbReference>
<comment type="pathway">
    <text evidence="2">One-carbon metabolism; tetrahydrofolate interconversion.</text>
</comment>
<gene>
    <name evidence="10" type="ORF">LKD75_10925</name>
</gene>
<comment type="cofactor">
    <cofactor evidence="1">
        <name>FAD</name>
        <dbReference type="ChEBI" id="CHEBI:57692"/>
    </cofactor>
</comment>
<dbReference type="CDD" id="cd00537">
    <property type="entry name" value="MTHFR"/>
    <property type="match status" value="1"/>
</dbReference>
<keyword evidence="5 8" id="KW-0808">Transferase</keyword>
<evidence type="ECO:0000256" key="5">
    <source>
        <dbReference type="ARBA" id="ARBA00022679"/>
    </source>
</evidence>
<evidence type="ECO:0000256" key="6">
    <source>
        <dbReference type="ARBA" id="ARBA00022827"/>
    </source>
</evidence>
<dbReference type="SUPFAM" id="SSF82282">
    <property type="entry name" value="Homocysteine S-methyltransferase"/>
    <property type="match status" value="1"/>
</dbReference>
<accession>A0AAE3D8Q4</accession>
<evidence type="ECO:0000256" key="1">
    <source>
        <dbReference type="ARBA" id="ARBA00001974"/>
    </source>
</evidence>
<keyword evidence="3 8" id="KW-0489">Methyltransferase</keyword>
<dbReference type="GO" id="GO:0008168">
    <property type="term" value="F:methyltransferase activity"/>
    <property type="evidence" value="ECO:0007669"/>
    <property type="project" value="UniProtKB-UniRule"/>
</dbReference>
<name>A0AAE3D8Q4_9FIRM</name>
<dbReference type="RefSeq" id="WP_227733470.1">
    <property type="nucleotide sequence ID" value="NZ_JAJEPV010000025.1"/>
</dbReference>
<evidence type="ECO:0000313" key="10">
    <source>
        <dbReference type="EMBL" id="MCC2120090.1"/>
    </source>
</evidence>
<dbReference type="PANTHER" id="PTHR11103">
    <property type="entry name" value="SLR1189 PROTEIN"/>
    <property type="match status" value="1"/>
</dbReference>
<comment type="cofactor">
    <cofactor evidence="8">
        <name>Zn(2+)</name>
        <dbReference type="ChEBI" id="CHEBI:29105"/>
    </cofactor>
</comment>
<dbReference type="NCBIfam" id="NF006396">
    <property type="entry name" value="PRK08645.1"/>
    <property type="match status" value="1"/>
</dbReference>
<dbReference type="InterPro" id="IPR003171">
    <property type="entry name" value="Mehydrof_redctse-like"/>
</dbReference>
<dbReference type="PROSITE" id="PS50970">
    <property type="entry name" value="HCY"/>
    <property type="match status" value="1"/>
</dbReference>
<protein>
    <submittedName>
        <fullName evidence="10">Bifunctional homocysteine S-methyltransferase/methylenetetrahydrofolate reductase</fullName>
        <ecNumber evidence="10">1.5.1.20</ecNumber>
        <ecNumber evidence="10">2.1.1.10</ecNumber>
    </submittedName>
</protein>
<evidence type="ECO:0000256" key="4">
    <source>
        <dbReference type="ARBA" id="ARBA00022630"/>
    </source>
</evidence>
<dbReference type="InterPro" id="IPR029041">
    <property type="entry name" value="FAD-linked_oxidoreductase-like"/>
</dbReference>
<dbReference type="GO" id="GO:0046872">
    <property type="term" value="F:metal ion binding"/>
    <property type="evidence" value="ECO:0007669"/>
    <property type="project" value="UniProtKB-KW"/>
</dbReference>
<feature type="binding site" evidence="8">
    <location>
        <position position="280"/>
    </location>
    <ligand>
        <name>Zn(2+)</name>
        <dbReference type="ChEBI" id="CHEBI:29105"/>
    </ligand>
</feature>
<dbReference type="Pfam" id="PF02219">
    <property type="entry name" value="MTHFR"/>
    <property type="match status" value="1"/>
</dbReference>
<dbReference type="GO" id="GO:0004489">
    <property type="term" value="F:methylenetetrahydrofolate reductase [NAD(P)H] activity"/>
    <property type="evidence" value="ECO:0007669"/>
    <property type="project" value="UniProtKB-EC"/>
</dbReference>
<feature type="binding site" evidence="8">
    <location>
        <position position="214"/>
    </location>
    <ligand>
        <name>Zn(2+)</name>
        <dbReference type="ChEBI" id="CHEBI:29105"/>
    </ligand>
</feature>
<evidence type="ECO:0000259" key="9">
    <source>
        <dbReference type="PROSITE" id="PS50970"/>
    </source>
</evidence>
<keyword evidence="6" id="KW-0274">FAD</keyword>
<dbReference type="GO" id="GO:0032259">
    <property type="term" value="P:methylation"/>
    <property type="evidence" value="ECO:0007669"/>
    <property type="project" value="UniProtKB-KW"/>
</dbReference>
<dbReference type="EC" id="1.5.1.20" evidence="10"/>
<feature type="domain" description="Hcy-binding" evidence="9">
    <location>
        <begin position="8"/>
        <end position="295"/>
    </location>
</feature>
<dbReference type="Gene3D" id="3.20.20.330">
    <property type="entry name" value="Homocysteine-binding-like domain"/>
    <property type="match status" value="1"/>
</dbReference>
<evidence type="ECO:0000256" key="3">
    <source>
        <dbReference type="ARBA" id="ARBA00022603"/>
    </source>
</evidence>
<comment type="caution">
    <text evidence="10">The sequence shown here is derived from an EMBL/GenBank/DDBJ whole genome shotgun (WGS) entry which is preliminary data.</text>
</comment>
<feature type="binding site" evidence="8">
    <location>
        <position position="281"/>
    </location>
    <ligand>
        <name>Zn(2+)</name>
        <dbReference type="ChEBI" id="CHEBI:29105"/>
    </ligand>
</feature>
<dbReference type="InterPro" id="IPR036589">
    <property type="entry name" value="HCY_dom_sf"/>
</dbReference>
<dbReference type="InterPro" id="IPR003726">
    <property type="entry name" value="HCY_dom"/>
</dbReference>
<dbReference type="Pfam" id="PF02574">
    <property type="entry name" value="S-methyl_trans"/>
    <property type="match status" value="1"/>
</dbReference>
<dbReference type="EC" id="2.1.1.10" evidence="10"/>